<evidence type="ECO:0000313" key="3">
    <source>
        <dbReference type="Proteomes" id="UP001458880"/>
    </source>
</evidence>
<dbReference type="EMBL" id="JASPKY010000962">
    <property type="protein sequence ID" value="KAK9679870.1"/>
    <property type="molecule type" value="Genomic_DNA"/>
</dbReference>
<sequence length="311" mass="34917">MEGFNNWKNSKYRVSAHENSPTHKLSVLRMKDRSNALGRIDYMLTIQSDEEINCWRNILKRVVACAKALASRGLSFRGHDEKIALASRGLSFRGHDDILKRVVACAKALASRGLSFRGHDEKIGSLHNVQQRRLYNGNYLMSLDLIAEFDPFLAKNIARYGNPGSRHTSYLSSTTREEFIRLMGENILKKILMEVLTAKYFSLIIDSTPDISHVDKLTIVIRYVLPHGSPVERFLNFISNTGHKSEQVTNAVTSTLTQFGIDISNCRGQSYDKAANMAGIYNGLQAKIKEISLLAEYVPCSAHSLNFVGEC</sequence>
<dbReference type="InterPro" id="IPR025398">
    <property type="entry name" value="DUF4371"/>
</dbReference>
<dbReference type="PANTHER" id="PTHR45749">
    <property type="match status" value="1"/>
</dbReference>
<organism evidence="2 3">
    <name type="scientific">Popillia japonica</name>
    <name type="common">Japanese beetle</name>
    <dbReference type="NCBI Taxonomy" id="7064"/>
    <lineage>
        <taxon>Eukaryota</taxon>
        <taxon>Metazoa</taxon>
        <taxon>Ecdysozoa</taxon>
        <taxon>Arthropoda</taxon>
        <taxon>Hexapoda</taxon>
        <taxon>Insecta</taxon>
        <taxon>Pterygota</taxon>
        <taxon>Neoptera</taxon>
        <taxon>Endopterygota</taxon>
        <taxon>Coleoptera</taxon>
        <taxon>Polyphaga</taxon>
        <taxon>Scarabaeiformia</taxon>
        <taxon>Scarabaeidae</taxon>
        <taxon>Rutelinae</taxon>
        <taxon>Popillia</taxon>
    </lineage>
</organism>
<accession>A0AAW1HTG4</accession>
<dbReference type="Proteomes" id="UP001458880">
    <property type="component" value="Unassembled WGS sequence"/>
</dbReference>
<protein>
    <recommendedName>
        <fullName evidence="1">DUF4371 domain-containing protein</fullName>
    </recommendedName>
</protein>
<proteinExistence type="predicted"/>
<feature type="domain" description="DUF4371" evidence="1">
    <location>
        <begin position="103"/>
        <end position="283"/>
    </location>
</feature>
<evidence type="ECO:0000313" key="2">
    <source>
        <dbReference type="EMBL" id="KAK9679870.1"/>
    </source>
</evidence>
<keyword evidence="3" id="KW-1185">Reference proteome</keyword>
<dbReference type="AlphaFoldDB" id="A0AAW1HTG4"/>
<reference evidence="2 3" key="1">
    <citation type="journal article" date="2024" name="BMC Genomics">
        <title>De novo assembly and annotation of Popillia japonica's genome with initial clues to its potential as an invasive pest.</title>
        <authorList>
            <person name="Cucini C."/>
            <person name="Boschi S."/>
            <person name="Funari R."/>
            <person name="Cardaioli E."/>
            <person name="Iannotti N."/>
            <person name="Marturano G."/>
            <person name="Paoli F."/>
            <person name="Bruttini M."/>
            <person name="Carapelli A."/>
            <person name="Frati F."/>
            <person name="Nardi F."/>
        </authorList>
    </citation>
    <scope>NUCLEOTIDE SEQUENCE [LARGE SCALE GENOMIC DNA]</scope>
    <source>
        <strain evidence="2">DMR45628</strain>
    </source>
</reference>
<name>A0AAW1HTG4_POPJA</name>
<dbReference type="PANTHER" id="PTHR45749:SF23">
    <property type="entry name" value="ZINC FINGER MYM-TYPE PROTEIN 1-LIKE"/>
    <property type="match status" value="1"/>
</dbReference>
<gene>
    <name evidence="2" type="ORF">QE152_g39652</name>
</gene>
<evidence type="ECO:0000259" key="1">
    <source>
        <dbReference type="Pfam" id="PF14291"/>
    </source>
</evidence>
<comment type="caution">
    <text evidence="2">The sequence shown here is derived from an EMBL/GenBank/DDBJ whole genome shotgun (WGS) entry which is preliminary data.</text>
</comment>
<dbReference type="Pfam" id="PF14291">
    <property type="entry name" value="DUF4371"/>
    <property type="match status" value="1"/>
</dbReference>